<keyword evidence="5 6" id="KW-0269">Exonuclease</keyword>
<dbReference type="GO" id="GO:0008855">
    <property type="term" value="F:exodeoxyribonuclease VII activity"/>
    <property type="evidence" value="ECO:0007669"/>
    <property type="project" value="UniProtKB-UniRule"/>
</dbReference>
<dbReference type="Gene3D" id="1.10.287.1040">
    <property type="entry name" value="Exonuclease VII, small subunit"/>
    <property type="match status" value="1"/>
</dbReference>
<dbReference type="RefSeq" id="WP_061948740.1">
    <property type="nucleotide sequence ID" value="NZ_LTAO01000013.1"/>
</dbReference>
<reference evidence="7" key="1">
    <citation type="submission" date="2016-02" db="EMBL/GenBank/DDBJ databases">
        <title>Genome sequence of Bacillus trypoxylicola KCTC 13244(T).</title>
        <authorList>
            <person name="Jeong H."/>
            <person name="Park S.-H."/>
            <person name="Choi S.-K."/>
        </authorList>
    </citation>
    <scope>NUCLEOTIDE SEQUENCE [LARGE SCALE GENOMIC DNA]</scope>
    <source>
        <strain evidence="7">KCTC 13244</strain>
    </source>
</reference>
<comment type="function">
    <text evidence="6">Bidirectionally degrades single-stranded DNA into large acid-insoluble oligonucleotides, which are then degraded further into small acid-soluble oligonucleotides.</text>
</comment>
<evidence type="ECO:0000256" key="1">
    <source>
        <dbReference type="ARBA" id="ARBA00009998"/>
    </source>
</evidence>
<dbReference type="Proteomes" id="UP000075806">
    <property type="component" value="Unassembled WGS sequence"/>
</dbReference>
<comment type="subcellular location">
    <subcellularLocation>
        <location evidence="6">Cytoplasm</location>
    </subcellularLocation>
</comment>
<comment type="subunit">
    <text evidence="6">Heterooligomer composed of large and small subunits.</text>
</comment>
<dbReference type="PIRSF" id="PIRSF006488">
    <property type="entry name" value="Exonuc_VII_S"/>
    <property type="match status" value="1"/>
</dbReference>
<gene>
    <name evidence="6" type="primary">xseB</name>
    <name evidence="7" type="ORF">AZF04_18305</name>
</gene>
<evidence type="ECO:0000256" key="5">
    <source>
        <dbReference type="ARBA" id="ARBA00022839"/>
    </source>
</evidence>
<dbReference type="SUPFAM" id="SSF116842">
    <property type="entry name" value="XseB-like"/>
    <property type="match status" value="1"/>
</dbReference>
<dbReference type="EC" id="3.1.11.6" evidence="6"/>
<dbReference type="GO" id="GO:0009318">
    <property type="term" value="C:exodeoxyribonuclease VII complex"/>
    <property type="evidence" value="ECO:0007669"/>
    <property type="project" value="UniProtKB-UniRule"/>
</dbReference>
<dbReference type="PANTHER" id="PTHR34137:SF1">
    <property type="entry name" value="EXODEOXYRIBONUCLEASE 7 SMALL SUBUNIT"/>
    <property type="match status" value="1"/>
</dbReference>
<dbReference type="AlphaFoldDB" id="A0A162DVC0"/>
<dbReference type="GO" id="GO:0006308">
    <property type="term" value="P:DNA catabolic process"/>
    <property type="evidence" value="ECO:0007669"/>
    <property type="project" value="UniProtKB-UniRule"/>
</dbReference>
<evidence type="ECO:0000256" key="6">
    <source>
        <dbReference type="HAMAP-Rule" id="MF_00337"/>
    </source>
</evidence>
<dbReference type="InterPro" id="IPR037004">
    <property type="entry name" value="Exonuc_VII_ssu_sf"/>
</dbReference>
<dbReference type="GO" id="GO:0005829">
    <property type="term" value="C:cytosol"/>
    <property type="evidence" value="ECO:0007669"/>
    <property type="project" value="TreeGrafter"/>
</dbReference>
<evidence type="ECO:0000256" key="4">
    <source>
        <dbReference type="ARBA" id="ARBA00022801"/>
    </source>
</evidence>
<dbReference type="NCBIfam" id="TIGR01280">
    <property type="entry name" value="xseB"/>
    <property type="match status" value="1"/>
</dbReference>
<organism evidence="7 8">
    <name type="scientific">Alkalihalobacillus trypoxylicola</name>
    <dbReference type="NCBI Taxonomy" id="519424"/>
    <lineage>
        <taxon>Bacteria</taxon>
        <taxon>Bacillati</taxon>
        <taxon>Bacillota</taxon>
        <taxon>Bacilli</taxon>
        <taxon>Bacillales</taxon>
        <taxon>Bacillaceae</taxon>
        <taxon>Alkalihalobacillus</taxon>
    </lineage>
</organism>
<accession>A0A162DVC0</accession>
<dbReference type="EMBL" id="LTAO01000013">
    <property type="protein sequence ID" value="KYG30950.1"/>
    <property type="molecule type" value="Genomic_DNA"/>
</dbReference>
<comment type="caution">
    <text evidence="7">The sequence shown here is derived from an EMBL/GenBank/DDBJ whole genome shotgun (WGS) entry which is preliminary data.</text>
</comment>
<dbReference type="PANTHER" id="PTHR34137">
    <property type="entry name" value="EXODEOXYRIBONUCLEASE 7 SMALL SUBUNIT"/>
    <property type="match status" value="1"/>
</dbReference>
<evidence type="ECO:0000313" key="8">
    <source>
        <dbReference type="Proteomes" id="UP000075806"/>
    </source>
</evidence>
<evidence type="ECO:0000256" key="2">
    <source>
        <dbReference type="ARBA" id="ARBA00022490"/>
    </source>
</evidence>
<evidence type="ECO:0000256" key="3">
    <source>
        <dbReference type="ARBA" id="ARBA00022722"/>
    </source>
</evidence>
<sequence length="80" mass="9320">MVEKLKEELSFEDAMSQLEEVVERLEQGDVPLDEAIAMFQKGMELSKNCHLKLEQVEKKMDKILHPDGEIEEVQLMEETE</sequence>
<comment type="catalytic activity">
    <reaction evidence="6">
        <text>Exonucleolytic cleavage in either 5'- to 3'- or 3'- to 5'-direction to yield nucleoside 5'-phosphates.</text>
        <dbReference type="EC" id="3.1.11.6"/>
    </reaction>
</comment>
<dbReference type="Pfam" id="PF02609">
    <property type="entry name" value="Exonuc_VII_S"/>
    <property type="match status" value="1"/>
</dbReference>
<keyword evidence="8" id="KW-1185">Reference proteome</keyword>
<comment type="similarity">
    <text evidence="1 6">Belongs to the XseB family.</text>
</comment>
<dbReference type="NCBIfam" id="NF002139">
    <property type="entry name" value="PRK00977.1-3"/>
    <property type="match status" value="1"/>
</dbReference>
<dbReference type="HAMAP" id="MF_00337">
    <property type="entry name" value="Exonuc_7_S"/>
    <property type="match status" value="1"/>
</dbReference>
<protein>
    <recommendedName>
        <fullName evidence="6">Exodeoxyribonuclease 7 small subunit</fullName>
        <ecNumber evidence="6">3.1.11.6</ecNumber>
    </recommendedName>
    <alternativeName>
        <fullName evidence="6">Exodeoxyribonuclease VII small subunit</fullName>
        <shortName evidence="6">Exonuclease VII small subunit</shortName>
    </alternativeName>
</protein>
<evidence type="ECO:0000313" key="7">
    <source>
        <dbReference type="EMBL" id="KYG30950.1"/>
    </source>
</evidence>
<dbReference type="InterPro" id="IPR003761">
    <property type="entry name" value="Exonuc_VII_S"/>
</dbReference>
<keyword evidence="2 6" id="KW-0963">Cytoplasm</keyword>
<name>A0A162DVC0_9BACI</name>
<dbReference type="OrthoDB" id="9798666at2"/>
<keyword evidence="3 6" id="KW-0540">Nuclease</keyword>
<proteinExistence type="inferred from homology"/>
<dbReference type="STRING" id="519424.AZF04_18305"/>
<keyword evidence="4 6" id="KW-0378">Hydrolase</keyword>